<feature type="transmembrane region" description="Helical" evidence="1">
    <location>
        <begin position="13"/>
        <end position="35"/>
    </location>
</feature>
<evidence type="ECO:0000259" key="2">
    <source>
        <dbReference type="Pfam" id="PF09990"/>
    </source>
</evidence>
<feature type="domain" description="DUF2231" evidence="2">
    <location>
        <begin position="7"/>
        <end position="153"/>
    </location>
</feature>
<evidence type="ECO:0000256" key="1">
    <source>
        <dbReference type="SAM" id="Phobius"/>
    </source>
</evidence>
<dbReference type="Pfam" id="PF09990">
    <property type="entry name" value="DUF2231"/>
    <property type="match status" value="1"/>
</dbReference>
<evidence type="ECO:0000313" key="4">
    <source>
        <dbReference type="Proteomes" id="UP000319514"/>
    </source>
</evidence>
<gene>
    <name evidence="3" type="ORF">FB474_1010</name>
</gene>
<sequence>MFDTVFGLPVHPLVVHATVVLVPAAALAVALAALWPAFRRRAGVVPLALSLVALVLVPLSTQSGEALERRVDHTATLERHTELADGLLPWVALLVVAAAALYWHHRRSAGSTTVPRLLVVAGIALGLVGAAGTTFQVIRIGHTGAEAAWSDVAKAAPHNGGDEGK</sequence>
<dbReference type="AlphaFoldDB" id="A0A542ZH26"/>
<comment type="caution">
    <text evidence="3">The sequence shown here is derived from an EMBL/GenBank/DDBJ whole genome shotgun (WGS) entry which is preliminary data.</text>
</comment>
<dbReference type="OrthoDB" id="4864772at2"/>
<feature type="transmembrane region" description="Helical" evidence="1">
    <location>
        <begin position="117"/>
        <end position="138"/>
    </location>
</feature>
<name>A0A542ZH26_9MICO</name>
<dbReference type="InterPro" id="IPR019251">
    <property type="entry name" value="DUF2231_TM"/>
</dbReference>
<feature type="transmembrane region" description="Helical" evidence="1">
    <location>
        <begin position="87"/>
        <end position="105"/>
    </location>
</feature>
<proteinExistence type="predicted"/>
<keyword evidence="1" id="KW-1133">Transmembrane helix</keyword>
<evidence type="ECO:0000313" key="3">
    <source>
        <dbReference type="EMBL" id="TQL59648.1"/>
    </source>
</evidence>
<feature type="transmembrane region" description="Helical" evidence="1">
    <location>
        <begin position="42"/>
        <end position="61"/>
    </location>
</feature>
<keyword evidence="4" id="KW-1185">Reference proteome</keyword>
<dbReference type="RefSeq" id="WP_141787644.1">
    <property type="nucleotide sequence ID" value="NZ_BAAAKX010000004.1"/>
</dbReference>
<reference evidence="3 4" key="1">
    <citation type="submission" date="2019-06" db="EMBL/GenBank/DDBJ databases">
        <title>Sequencing the genomes of 1000 actinobacteria strains.</title>
        <authorList>
            <person name="Klenk H.-P."/>
        </authorList>
    </citation>
    <scope>NUCLEOTIDE SEQUENCE [LARGE SCALE GENOMIC DNA]</scope>
    <source>
        <strain evidence="3 4">DSM 18082</strain>
    </source>
</reference>
<accession>A0A542ZH26</accession>
<dbReference type="Proteomes" id="UP000319514">
    <property type="component" value="Unassembled WGS sequence"/>
</dbReference>
<organism evidence="3 4">
    <name type="scientific">Oryzihumus leptocrescens</name>
    <dbReference type="NCBI Taxonomy" id="297536"/>
    <lineage>
        <taxon>Bacteria</taxon>
        <taxon>Bacillati</taxon>
        <taxon>Actinomycetota</taxon>
        <taxon>Actinomycetes</taxon>
        <taxon>Micrococcales</taxon>
        <taxon>Intrasporangiaceae</taxon>
        <taxon>Oryzihumus</taxon>
    </lineage>
</organism>
<keyword evidence="1" id="KW-0472">Membrane</keyword>
<protein>
    <recommendedName>
        <fullName evidence="2">DUF2231 domain-containing protein</fullName>
    </recommendedName>
</protein>
<dbReference type="EMBL" id="VFOQ01000001">
    <property type="protein sequence ID" value="TQL59648.1"/>
    <property type="molecule type" value="Genomic_DNA"/>
</dbReference>
<keyword evidence="1" id="KW-0812">Transmembrane</keyword>